<protein>
    <submittedName>
        <fullName evidence="3">DUF3467 domain-containing protein</fullName>
    </submittedName>
</protein>
<accession>A0A183AXY9</accession>
<evidence type="ECO:0000313" key="2">
    <source>
        <dbReference type="Proteomes" id="UP000272942"/>
    </source>
</evidence>
<organism evidence="3">
    <name type="scientific">Echinostoma caproni</name>
    <dbReference type="NCBI Taxonomy" id="27848"/>
    <lineage>
        <taxon>Eukaryota</taxon>
        <taxon>Metazoa</taxon>
        <taxon>Spiralia</taxon>
        <taxon>Lophotrochozoa</taxon>
        <taxon>Platyhelminthes</taxon>
        <taxon>Trematoda</taxon>
        <taxon>Digenea</taxon>
        <taxon>Plagiorchiida</taxon>
        <taxon>Echinostomata</taxon>
        <taxon>Echinostomatoidea</taxon>
        <taxon>Echinostomatidae</taxon>
        <taxon>Echinostoma</taxon>
    </lineage>
</organism>
<reference evidence="1 2" key="2">
    <citation type="submission" date="2018-11" db="EMBL/GenBank/DDBJ databases">
        <authorList>
            <consortium name="Pathogen Informatics"/>
        </authorList>
    </citation>
    <scope>NUCLEOTIDE SEQUENCE [LARGE SCALE GENOMIC DNA]</scope>
    <source>
        <strain evidence="1 2">Egypt</strain>
    </source>
</reference>
<name>A0A183AXY9_9TREM</name>
<dbReference type="WBParaSite" id="ECPE_0001185901-mRNA-1">
    <property type="protein sequence ID" value="ECPE_0001185901-mRNA-1"/>
    <property type="gene ID" value="ECPE_0001185901"/>
</dbReference>
<dbReference type="AlphaFoldDB" id="A0A183AXY9"/>
<keyword evidence="2" id="KW-1185">Reference proteome</keyword>
<evidence type="ECO:0000313" key="3">
    <source>
        <dbReference type="WBParaSite" id="ECPE_0001185901-mRNA-1"/>
    </source>
</evidence>
<dbReference type="Proteomes" id="UP000272942">
    <property type="component" value="Unassembled WGS sequence"/>
</dbReference>
<evidence type="ECO:0000313" key="1">
    <source>
        <dbReference type="EMBL" id="VDP89003.1"/>
    </source>
</evidence>
<dbReference type="EMBL" id="UZAN01051597">
    <property type="protein sequence ID" value="VDP89003.1"/>
    <property type="molecule type" value="Genomic_DNA"/>
</dbReference>
<proteinExistence type="predicted"/>
<reference evidence="3" key="1">
    <citation type="submission" date="2016-06" db="UniProtKB">
        <authorList>
            <consortium name="WormBaseParasite"/>
        </authorList>
    </citation>
    <scope>IDENTIFICATION</scope>
</reference>
<sequence length="92" mass="10601">MNSRQFLDKPKTVNIQEDEIMVSFDITDPFTSIDLYLGRFTLQELIAEHPLNQPMEPAAIFGRMKLCIQTYFEIEGEIYQQPKGTPMESPSS</sequence>
<dbReference type="OrthoDB" id="8963429at2759"/>
<gene>
    <name evidence="1" type="ORF">ECPE_LOCUS11824</name>
</gene>